<accession>A0A1M5SFK5</accession>
<organism evidence="1 2">
    <name type="scientific">Winogradskyella jejuensis</name>
    <dbReference type="NCBI Taxonomy" id="1089305"/>
    <lineage>
        <taxon>Bacteria</taxon>
        <taxon>Pseudomonadati</taxon>
        <taxon>Bacteroidota</taxon>
        <taxon>Flavobacteriia</taxon>
        <taxon>Flavobacteriales</taxon>
        <taxon>Flavobacteriaceae</taxon>
        <taxon>Winogradskyella</taxon>
    </lineage>
</organism>
<keyword evidence="2" id="KW-1185">Reference proteome</keyword>
<dbReference type="Proteomes" id="UP000184522">
    <property type="component" value="Unassembled WGS sequence"/>
</dbReference>
<proteinExistence type="predicted"/>
<evidence type="ECO:0000313" key="1">
    <source>
        <dbReference type="EMBL" id="SHH37324.1"/>
    </source>
</evidence>
<name>A0A1M5SFK5_9FLAO</name>
<gene>
    <name evidence="1" type="ORF">SAMN05444148_1855</name>
</gene>
<protein>
    <submittedName>
        <fullName evidence="1">Uncharacterized protein</fullName>
    </submittedName>
</protein>
<reference evidence="2" key="1">
    <citation type="submission" date="2016-11" db="EMBL/GenBank/DDBJ databases">
        <authorList>
            <person name="Varghese N."/>
            <person name="Submissions S."/>
        </authorList>
    </citation>
    <scope>NUCLEOTIDE SEQUENCE [LARGE SCALE GENOMIC DNA]</scope>
    <source>
        <strain evidence="2">DSM 25330</strain>
    </source>
</reference>
<evidence type="ECO:0000313" key="2">
    <source>
        <dbReference type="Proteomes" id="UP000184522"/>
    </source>
</evidence>
<dbReference type="EMBL" id="FQWS01000002">
    <property type="protein sequence ID" value="SHH37324.1"/>
    <property type="molecule type" value="Genomic_DNA"/>
</dbReference>
<dbReference type="AlphaFoldDB" id="A0A1M5SFK5"/>
<sequence>MKTTKTKLKIMLARGTNILRFMNYRIGYNNATFCLAVSNSATISFTISATGFIS</sequence>